<dbReference type="EMBL" id="CAJVPM010012008">
    <property type="protein sequence ID" value="CAG8585407.1"/>
    <property type="molecule type" value="Genomic_DNA"/>
</dbReference>
<sequence>QLTISGLDPIANDSNAFSYITDVQDDQGKVYIYGVIDSSNSTNNLYILDLFKLTLSFGARVNAPPIDSNYSCVLINNKTIFYFGGFNISEQYIKSPMTTNSSGDQPTNRYASSSVLDSSGHVIVYGDTLGTNPITVTDKLAILDTNQILYK</sequence>
<reference evidence="1" key="1">
    <citation type="submission" date="2021-06" db="EMBL/GenBank/DDBJ databases">
        <authorList>
            <person name="Kallberg Y."/>
            <person name="Tangrot J."/>
            <person name="Rosling A."/>
        </authorList>
    </citation>
    <scope>NUCLEOTIDE SEQUENCE</scope>
    <source>
        <strain evidence="1">AU212A</strain>
    </source>
</reference>
<protein>
    <submittedName>
        <fullName evidence="1">5314_t:CDS:1</fullName>
    </submittedName>
</protein>
<comment type="caution">
    <text evidence="1">The sequence shown here is derived from an EMBL/GenBank/DDBJ whole genome shotgun (WGS) entry which is preliminary data.</text>
</comment>
<dbReference type="Proteomes" id="UP000789860">
    <property type="component" value="Unassembled WGS sequence"/>
</dbReference>
<evidence type="ECO:0000313" key="1">
    <source>
        <dbReference type="EMBL" id="CAG8585407.1"/>
    </source>
</evidence>
<keyword evidence="2" id="KW-1185">Reference proteome</keyword>
<evidence type="ECO:0000313" key="2">
    <source>
        <dbReference type="Proteomes" id="UP000789860"/>
    </source>
</evidence>
<gene>
    <name evidence="1" type="ORF">SCALOS_LOCUS6369</name>
</gene>
<name>A0ACA9MDC9_9GLOM</name>
<organism evidence="1 2">
    <name type="scientific">Scutellospora calospora</name>
    <dbReference type="NCBI Taxonomy" id="85575"/>
    <lineage>
        <taxon>Eukaryota</taxon>
        <taxon>Fungi</taxon>
        <taxon>Fungi incertae sedis</taxon>
        <taxon>Mucoromycota</taxon>
        <taxon>Glomeromycotina</taxon>
        <taxon>Glomeromycetes</taxon>
        <taxon>Diversisporales</taxon>
        <taxon>Gigasporaceae</taxon>
        <taxon>Scutellospora</taxon>
    </lineage>
</organism>
<proteinExistence type="predicted"/>
<accession>A0ACA9MDC9</accession>
<feature type="non-terminal residue" evidence="1">
    <location>
        <position position="1"/>
    </location>
</feature>